<evidence type="ECO:0000259" key="6">
    <source>
        <dbReference type="SMART" id="SM00385"/>
    </source>
</evidence>
<feature type="domain" description="Cyclin-like" evidence="6">
    <location>
        <begin position="101"/>
        <end position="185"/>
    </location>
</feature>
<feature type="region of interest" description="Disordered" evidence="5">
    <location>
        <begin position="18"/>
        <end position="37"/>
    </location>
</feature>
<evidence type="ECO:0000256" key="2">
    <source>
        <dbReference type="ARBA" id="ARBA00023127"/>
    </source>
</evidence>
<dbReference type="InterPro" id="IPR048258">
    <property type="entry name" value="Cyclins_cyclin-box"/>
</dbReference>
<evidence type="ECO:0000256" key="1">
    <source>
        <dbReference type="ARBA" id="ARBA00022618"/>
    </source>
</evidence>
<name>A0ABR0ZH26_HUSHU</name>
<dbReference type="Gene3D" id="1.10.472.10">
    <property type="entry name" value="Cyclin-like"/>
    <property type="match status" value="2"/>
</dbReference>
<dbReference type="PROSITE" id="PS00292">
    <property type="entry name" value="CYCLINS"/>
    <property type="match status" value="1"/>
</dbReference>
<protein>
    <submittedName>
        <fullName evidence="8">G2/mitotic-specific cyclin-B3-like</fullName>
    </submittedName>
</protein>
<keyword evidence="9" id="KW-1185">Reference proteome</keyword>
<comment type="caution">
    <text evidence="8">The sequence shown here is derived from an EMBL/GenBank/DDBJ whole genome shotgun (WGS) entry which is preliminary data.</text>
</comment>
<evidence type="ECO:0000259" key="7">
    <source>
        <dbReference type="SMART" id="SM01332"/>
    </source>
</evidence>
<dbReference type="Pfam" id="PF00134">
    <property type="entry name" value="Cyclin_N"/>
    <property type="match status" value="1"/>
</dbReference>
<dbReference type="InterPro" id="IPR013763">
    <property type="entry name" value="Cyclin-like_dom"/>
</dbReference>
<dbReference type="SMART" id="SM01332">
    <property type="entry name" value="Cyclin_C"/>
    <property type="match status" value="1"/>
</dbReference>
<evidence type="ECO:0000313" key="8">
    <source>
        <dbReference type="EMBL" id="KAK6483931.1"/>
    </source>
</evidence>
<dbReference type="InterPro" id="IPR039361">
    <property type="entry name" value="Cyclin"/>
</dbReference>
<evidence type="ECO:0000256" key="3">
    <source>
        <dbReference type="ARBA" id="ARBA00023306"/>
    </source>
</evidence>
<dbReference type="SUPFAM" id="SSF47954">
    <property type="entry name" value="Cyclin-like"/>
    <property type="match status" value="2"/>
</dbReference>
<dbReference type="EMBL" id="JAHFZB010000011">
    <property type="protein sequence ID" value="KAK6483931.1"/>
    <property type="molecule type" value="Genomic_DNA"/>
</dbReference>
<dbReference type="InterPro" id="IPR006671">
    <property type="entry name" value="Cyclin_N"/>
</dbReference>
<proteinExistence type="inferred from homology"/>
<organism evidence="8 9">
    <name type="scientific">Huso huso</name>
    <name type="common">Beluga</name>
    <name type="synonym">Acipenser huso</name>
    <dbReference type="NCBI Taxonomy" id="61971"/>
    <lineage>
        <taxon>Eukaryota</taxon>
        <taxon>Metazoa</taxon>
        <taxon>Chordata</taxon>
        <taxon>Craniata</taxon>
        <taxon>Vertebrata</taxon>
        <taxon>Euteleostomi</taxon>
        <taxon>Actinopterygii</taxon>
        <taxon>Chondrostei</taxon>
        <taxon>Acipenseriformes</taxon>
        <taxon>Acipenseridae</taxon>
        <taxon>Huso</taxon>
    </lineage>
</organism>
<dbReference type="PANTHER" id="PTHR10177">
    <property type="entry name" value="CYCLINS"/>
    <property type="match status" value="1"/>
</dbReference>
<accession>A0ABR0ZH26</accession>
<reference evidence="8 9" key="1">
    <citation type="submission" date="2021-05" db="EMBL/GenBank/DDBJ databases">
        <authorList>
            <person name="Zahm M."/>
            <person name="Klopp C."/>
            <person name="Cabau C."/>
            <person name="Kuhl H."/>
            <person name="Suciu R."/>
            <person name="Ciorpac M."/>
            <person name="Holostenco D."/>
            <person name="Gessner J."/>
            <person name="Wuertz S."/>
            <person name="Hohne C."/>
            <person name="Stock M."/>
            <person name="Gislard M."/>
            <person name="Lluch J."/>
            <person name="Milhes M."/>
            <person name="Lampietro C."/>
            <person name="Lopez Roques C."/>
            <person name="Donnadieu C."/>
            <person name="Du K."/>
            <person name="Schartl M."/>
            <person name="Guiguen Y."/>
        </authorList>
    </citation>
    <scope>NUCLEOTIDE SEQUENCE [LARGE SCALE GENOMIC DNA]</scope>
    <source>
        <strain evidence="8">Hh-F2</strain>
        <tissue evidence="8">Blood</tissue>
    </source>
</reference>
<sequence length="369" mass="42724">MYSPSFVYGLSQALSNVNTKRKTEDQPETLNKTDKRRKCAKDQTNEKCLKQNLLKSTTEKTKDAAEHAVHKPNKSLVVFPLADYMDKQLDLSKRKRAIVVDWMIEVQEHFELNHETLYLAVKLMDHYLTKCLCKTENLQLVAATAFLIAAKFVERCAPLVEEFLFICSGIYSRKHILVMERRILSALGFDINIPEPYSFIRRYAKCARSDLLTLTLARYICEMTLQEYEFLQERSSKLAAACLFLAMKMACSGDWTQTLVHHTGYEEEDLVPIMEKLSSLISTQNGKLKAVYTKYSHRHSSSVQGDSEESSQWLTLKGNSILRYLRWQFMNKKARGTAETYCIWQHLHSKALPFPNEDDNMNDWFLVLT</sequence>
<evidence type="ECO:0000256" key="4">
    <source>
        <dbReference type="RuleBase" id="RU000383"/>
    </source>
</evidence>
<evidence type="ECO:0000313" key="9">
    <source>
        <dbReference type="Proteomes" id="UP001369086"/>
    </source>
</evidence>
<keyword evidence="3" id="KW-0131">Cell cycle</keyword>
<dbReference type="Pfam" id="PF02984">
    <property type="entry name" value="Cyclin_C"/>
    <property type="match status" value="1"/>
</dbReference>
<feature type="domain" description="Cyclin-like" evidence="6">
    <location>
        <begin position="198"/>
        <end position="279"/>
    </location>
</feature>
<dbReference type="SMART" id="SM00385">
    <property type="entry name" value="CYCLIN"/>
    <property type="match status" value="2"/>
</dbReference>
<comment type="similarity">
    <text evidence="4">Belongs to the cyclin family.</text>
</comment>
<evidence type="ECO:0000256" key="5">
    <source>
        <dbReference type="SAM" id="MobiDB-lite"/>
    </source>
</evidence>
<feature type="domain" description="Cyclin C-terminal" evidence="7">
    <location>
        <begin position="194"/>
        <end position="311"/>
    </location>
</feature>
<dbReference type="InterPro" id="IPR004367">
    <property type="entry name" value="Cyclin_C-dom"/>
</dbReference>
<keyword evidence="1" id="KW-0132">Cell division</keyword>
<dbReference type="InterPro" id="IPR036915">
    <property type="entry name" value="Cyclin-like_sf"/>
</dbReference>
<gene>
    <name evidence="8" type="ORF">HHUSO_G13559</name>
</gene>
<keyword evidence="2 4" id="KW-0195">Cyclin</keyword>
<dbReference type="Proteomes" id="UP001369086">
    <property type="component" value="Unassembled WGS sequence"/>
</dbReference>